<name>A0AA38GCT2_TAXCH</name>
<evidence type="ECO:0000313" key="2">
    <source>
        <dbReference type="Proteomes" id="UP000824469"/>
    </source>
</evidence>
<organism evidence="1 2">
    <name type="scientific">Taxus chinensis</name>
    <name type="common">Chinese yew</name>
    <name type="synonym">Taxus wallichiana var. chinensis</name>
    <dbReference type="NCBI Taxonomy" id="29808"/>
    <lineage>
        <taxon>Eukaryota</taxon>
        <taxon>Viridiplantae</taxon>
        <taxon>Streptophyta</taxon>
        <taxon>Embryophyta</taxon>
        <taxon>Tracheophyta</taxon>
        <taxon>Spermatophyta</taxon>
        <taxon>Pinopsida</taxon>
        <taxon>Pinidae</taxon>
        <taxon>Conifers II</taxon>
        <taxon>Cupressales</taxon>
        <taxon>Taxaceae</taxon>
        <taxon>Taxus</taxon>
    </lineage>
</organism>
<dbReference type="EMBL" id="JAHRHJ020000004">
    <property type="protein sequence ID" value="KAH9319409.1"/>
    <property type="molecule type" value="Genomic_DNA"/>
</dbReference>
<dbReference type="SUPFAM" id="SSF56219">
    <property type="entry name" value="DNase I-like"/>
    <property type="match status" value="1"/>
</dbReference>
<gene>
    <name evidence="1" type="ORF">KI387_021178</name>
</gene>
<evidence type="ECO:0008006" key="3">
    <source>
        <dbReference type="Google" id="ProtNLM"/>
    </source>
</evidence>
<accession>A0AA38GCT2</accession>
<sequence>LLTAVSAEKFIIAGDFNATLSDRDKQGGLQWQRRSQVDFSSFVSSSHLVDLEPCKGWLTWNNRRTGFSSLA</sequence>
<dbReference type="AlphaFoldDB" id="A0AA38GCT2"/>
<feature type="non-terminal residue" evidence="1">
    <location>
        <position position="1"/>
    </location>
</feature>
<dbReference type="Proteomes" id="UP000824469">
    <property type="component" value="Unassembled WGS sequence"/>
</dbReference>
<feature type="non-terminal residue" evidence="1">
    <location>
        <position position="71"/>
    </location>
</feature>
<reference evidence="1 2" key="1">
    <citation type="journal article" date="2021" name="Nat. Plants">
        <title>The Taxus genome provides insights into paclitaxel biosynthesis.</title>
        <authorList>
            <person name="Xiong X."/>
            <person name="Gou J."/>
            <person name="Liao Q."/>
            <person name="Li Y."/>
            <person name="Zhou Q."/>
            <person name="Bi G."/>
            <person name="Li C."/>
            <person name="Du R."/>
            <person name="Wang X."/>
            <person name="Sun T."/>
            <person name="Guo L."/>
            <person name="Liang H."/>
            <person name="Lu P."/>
            <person name="Wu Y."/>
            <person name="Zhang Z."/>
            <person name="Ro D.K."/>
            <person name="Shang Y."/>
            <person name="Huang S."/>
            <person name="Yan J."/>
        </authorList>
    </citation>
    <scope>NUCLEOTIDE SEQUENCE [LARGE SCALE GENOMIC DNA]</scope>
    <source>
        <strain evidence="1">Ta-2019</strain>
    </source>
</reference>
<evidence type="ECO:0000313" key="1">
    <source>
        <dbReference type="EMBL" id="KAH9319409.1"/>
    </source>
</evidence>
<protein>
    <recommendedName>
        <fullName evidence="3">Endonuclease/exonuclease/phosphatase domain-containing protein</fullName>
    </recommendedName>
</protein>
<dbReference type="InterPro" id="IPR036691">
    <property type="entry name" value="Endo/exonu/phosph_ase_sf"/>
</dbReference>
<keyword evidence="2" id="KW-1185">Reference proteome</keyword>
<comment type="caution">
    <text evidence="1">The sequence shown here is derived from an EMBL/GenBank/DDBJ whole genome shotgun (WGS) entry which is preliminary data.</text>
</comment>
<proteinExistence type="predicted"/>
<dbReference type="Gene3D" id="3.60.10.10">
    <property type="entry name" value="Endonuclease/exonuclease/phosphatase"/>
    <property type="match status" value="1"/>
</dbReference>